<dbReference type="InterPro" id="IPR053957">
    <property type="entry name" value="DUF2089_Zn_ribbon"/>
</dbReference>
<evidence type="ECO:0000313" key="3">
    <source>
        <dbReference type="EMBL" id="NYB73726.1"/>
    </source>
</evidence>
<gene>
    <name evidence="3" type="ORF">HZF24_06175</name>
</gene>
<evidence type="ECO:0000259" key="2">
    <source>
        <dbReference type="Pfam" id="PF22747"/>
    </source>
</evidence>
<keyword evidence="4" id="KW-1185">Reference proteome</keyword>
<organism evidence="3 4">
    <name type="scientific">Sedimentibacter hydroxybenzoicus DSM 7310</name>
    <dbReference type="NCBI Taxonomy" id="1123245"/>
    <lineage>
        <taxon>Bacteria</taxon>
        <taxon>Bacillati</taxon>
        <taxon>Bacillota</taxon>
        <taxon>Tissierellia</taxon>
        <taxon>Sedimentibacter</taxon>
    </lineage>
</organism>
<protein>
    <submittedName>
        <fullName evidence="3">DUF2089 domain-containing protein</fullName>
    </submittedName>
</protein>
<dbReference type="InterPro" id="IPR018658">
    <property type="entry name" value="DUF2089"/>
</dbReference>
<dbReference type="Pfam" id="PF09862">
    <property type="entry name" value="DUF2089"/>
    <property type="match status" value="1"/>
</dbReference>
<comment type="caution">
    <text evidence="3">The sequence shown here is derived from an EMBL/GenBank/DDBJ whole genome shotgun (WGS) entry which is preliminary data.</text>
</comment>
<feature type="domain" description="DUF2089" evidence="2">
    <location>
        <begin position="9"/>
        <end position="40"/>
    </location>
</feature>
<sequence>MKYKAPSRCPVCGNKLSVTKLCCHKCSTSIEGDFQPCEFCSLPEEDLDFVKVFIKCRGSIKDVERELGISYPTVRSKLDAVIKSLGFEVKEPIKENENKKAEKTAILDQLSKGELSPKEATERIKNL</sequence>
<accession>A0A974BIW5</accession>
<evidence type="ECO:0000259" key="1">
    <source>
        <dbReference type="Pfam" id="PF09862"/>
    </source>
</evidence>
<dbReference type="EMBL" id="JACBNQ010000004">
    <property type="protein sequence ID" value="NYB73726.1"/>
    <property type="molecule type" value="Genomic_DNA"/>
</dbReference>
<reference evidence="3" key="1">
    <citation type="submission" date="2020-07" db="EMBL/GenBank/DDBJ databases">
        <title>Genomic analysis of a strain of Sedimentibacter Hydroxybenzoicus DSM7310.</title>
        <authorList>
            <person name="Ma S."/>
        </authorList>
    </citation>
    <scope>NUCLEOTIDE SEQUENCE</scope>
    <source>
        <strain evidence="3">DSM 7310</strain>
    </source>
</reference>
<dbReference type="RefSeq" id="WP_179237422.1">
    <property type="nucleotide sequence ID" value="NZ_JACBNQ010000004.1"/>
</dbReference>
<dbReference type="Proteomes" id="UP000611629">
    <property type="component" value="Unassembled WGS sequence"/>
</dbReference>
<dbReference type="Pfam" id="PF22747">
    <property type="entry name" value="Zn_ribbon_DUF2089"/>
    <property type="match status" value="1"/>
</dbReference>
<feature type="domain" description="DUF2089" evidence="1">
    <location>
        <begin position="42"/>
        <end position="88"/>
    </location>
</feature>
<evidence type="ECO:0000313" key="4">
    <source>
        <dbReference type="Proteomes" id="UP000611629"/>
    </source>
</evidence>
<proteinExistence type="predicted"/>
<dbReference type="AlphaFoldDB" id="A0A974BIW5"/>
<name>A0A974BIW5_SEDHY</name>